<evidence type="ECO:0000256" key="2">
    <source>
        <dbReference type="PROSITE-ProRule" id="PRU00191"/>
    </source>
</evidence>
<dbReference type="EMBL" id="SKCS01000084">
    <property type="protein sequence ID" value="TNN17966.1"/>
    <property type="molecule type" value="Genomic_DNA"/>
</dbReference>
<reference evidence="6 7" key="1">
    <citation type="submission" date="2019-03" db="EMBL/GenBank/DDBJ databases">
        <title>An improved genome assembly of the fluke Schistosoma japonicum.</title>
        <authorList>
            <person name="Hu W."/>
            <person name="Luo F."/>
            <person name="Yin M."/>
            <person name="Mo X."/>
            <person name="Sun C."/>
            <person name="Wu Q."/>
            <person name="Zhu B."/>
            <person name="Xiang M."/>
            <person name="Wang J."/>
            <person name="Wang Y."/>
            <person name="Zhang T."/>
            <person name="Xu B."/>
            <person name="Zheng H."/>
            <person name="Feng Z."/>
        </authorList>
    </citation>
    <scope>NUCLEOTIDE SEQUENCE [LARGE SCALE GENOMIC DNA]</scope>
    <source>
        <strain evidence="6">HuSjv2</strain>
        <tissue evidence="6">Worms</tissue>
    </source>
</reference>
<dbReference type="CDD" id="cd13157">
    <property type="entry name" value="PTB_tensin-related"/>
    <property type="match status" value="1"/>
</dbReference>
<dbReference type="Gene3D" id="3.30.505.10">
    <property type="entry name" value="SH2 domain"/>
    <property type="match status" value="1"/>
</dbReference>
<feature type="domain" description="PID" evidence="4">
    <location>
        <begin position="11"/>
        <end position="131"/>
    </location>
</feature>
<feature type="compositionally biased region" description="Polar residues" evidence="3">
    <location>
        <begin position="241"/>
        <end position="261"/>
    </location>
</feature>
<dbReference type="PANTHER" id="PTHR15832:SF2">
    <property type="entry name" value="SH2 DOMAIN-CONTAINING PROTEIN"/>
    <property type="match status" value="1"/>
</dbReference>
<feature type="region of interest" description="Disordered" evidence="3">
    <location>
        <begin position="179"/>
        <end position="206"/>
    </location>
</feature>
<feature type="compositionally biased region" description="Low complexity" evidence="3">
    <location>
        <begin position="346"/>
        <end position="367"/>
    </location>
</feature>
<dbReference type="Pfam" id="PF00640">
    <property type="entry name" value="PID"/>
    <property type="match status" value="1"/>
</dbReference>
<comment type="caution">
    <text evidence="6">The sequence shown here is derived from an EMBL/GenBank/DDBJ whole genome shotgun (WGS) entry which is preliminary data.</text>
</comment>
<feature type="region of interest" description="Disordered" evidence="3">
    <location>
        <begin position="655"/>
        <end position="675"/>
    </location>
</feature>
<sequence>MESLEPISRPADYIGSFLVSGKGHHERAEIVRQKLEAARKYTNSKAITLLISLSGVKVCHENKERVYMAHALRRISYATCDPENLQFAFLAREPKAQPNIQYCHAFVTTTSEAAEELNTIMGEVFRLAYAQQRLNLVSSNPVLLPQFGKHVPVTQVQHTPLNVTHSSSVNQDNSVNRITSRHKHHRHHRHKLRDATTSTCEQPVGLSDSLEPTALKIVESERIILQSDHLKPPPPPPRSQLPVTSSTQFSPQDVISTNHQGPISKHHEKLLGSVINKNQHEVTEDVAIVLPLKTKSTITPSLQHFYDMADHRSCGGITLDKEVPISEKDIQESSNEFSTDCAPANTSATTTTSSSTTGCSTATSGSGHPDSGSDNSLPMGKRCTCTPGCTNGEHACLTIEKTHPGCDSRLLRPNDQNLPAPSVSPHTVSNVPVHSVSNSVSELSYAPWYLPNLPRDKALEMLAKQPPGSFVIRDSGSHPDSFALSVRSINEQVLGGCFHSRQPQIPVNLIKDTVSQLTSVYPSSTSGITHFLIQKTSGGGVKLKGLDKEWPSLSCLVLHLTVMPEMLPCPLRLPRAAANPTFLPTDHCGGGGNPGDFEKPPNVTPSQFRPMCNALQRVTDTISLDEALARLTDEDEDYQRLSDFSSIMADLKLQPKNLSSKKHKVASSKSGGRGR</sequence>
<feature type="compositionally biased region" description="Basic residues" evidence="3">
    <location>
        <begin position="659"/>
        <end position="675"/>
    </location>
</feature>
<dbReference type="PROSITE" id="PS01179">
    <property type="entry name" value="PID"/>
    <property type="match status" value="1"/>
</dbReference>
<dbReference type="InterPro" id="IPR011993">
    <property type="entry name" value="PH-like_dom_sf"/>
</dbReference>
<dbReference type="InterPro" id="IPR000980">
    <property type="entry name" value="SH2"/>
</dbReference>
<dbReference type="AlphaFoldDB" id="A0A4Z2DN62"/>
<dbReference type="InterPro" id="IPR036860">
    <property type="entry name" value="SH2_dom_sf"/>
</dbReference>
<evidence type="ECO:0000256" key="3">
    <source>
        <dbReference type="SAM" id="MobiDB-lite"/>
    </source>
</evidence>
<dbReference type="Pfam" id="PF00017">
    <property type="entry name" value="SH2"/>
    <property type="match status" value="1"/>
</dbReference>
<feature type="domain" description="SH2" evidence="5">
    <location>
        <begin position="448"/>
        <end position="575"/>
    </location>
</feature>
<dbReference type="Proteomes" id="UP000311919">
    <property type="component" value="Unassembled WGS sequence"/>
</dbReference>
<dbReference type="Gene3D" id="2.30.29.30">
    <property type="entry name" value="Pleckstrin-homology domain (PH domain)/Phosphotyrosine-binding domain (PTB)"/>
    <property type="match status" value="1"/>
</dbReference>
<dbReference type="SMART" id="SM00252">
    <property type="entry name" value="SH2"/>
    <property type="match status" value="1"/>
</dbReference>
<feature type="compositionally biased region" description="Basic residues" evidence="3">
    <location>
        <begin position="179"/>
        <end position="192"/>
    </location>
</feature>
<name>A0A4Z2DN62_SCHJA</name>
<dbReference type="SUPFAM" id="SSF55550">
    <property type="entry name" value="SH2 domain"/>
    <property type="match status" value="1"/>
</dbReference>
<protein>
    <submittedName>
        <fullName evidence="6">SH2 domain-containing protein isoform 1</fullName>
    </submittedName>
</protein>
<proteinExistence type="predicted"/>
<evidence type="ECO:0000259" key="4">
    <source>
        <dbReference type="PROSITE" id="PS01179"/>
    </source>
</evidence>
<dbReference type="OrthoDB" id="10013007at2759"/>
<dbReference type="PROSITE" id="PS50001">
    <property type="entry name" value="SH2"/>
    <property type="match status" value="1"/>
</dbReference>
<organism evidence="6 7">
    <name type="scientific">Schistosoma japonicum</name>
    <name type="common">Blood fluke</name>
    <dbReference type="NCBI Taxonomy" id="6182"/>
    <lineage>
        <taxon>Eukaryota</taxon>
        <taxon>Metazoa</taxon>
        <taxon>Spiralia</taxon>
        <taxon>Lophotrochozoa</taxon>
        <taxon>Platyhelminthes</taxon>
        <taxon>Trematoda</taxon>
        <taxon>Digenea</taxon>
        <taxon>Strigeidida</taxon>
        <taxon>Schistosomatoidea</taxon>
        <taxon>Schistosomatidae</taxon>
        <taxon>Schistosoma</taxon>
    </lineage>
</organism>
<keyword evidence="1 2" id="KW-0727">SH2 domain</keyword>
<accession>A0A4Z2DN62</accession>
<evidence type="ECO:0000259" key="5">
    <source>
        <dbReference type="PROSITE" id="PS50001"/>
    </source>
</evidence>
<gene>
    <name evidence="6" type="ORF">EWB00_010668</name>
</gene>
<keyword evidence="7" id="KW-1185">Reference proteome</keyword>
<evidence type="ECO:0000256" key="1">
    <source>
        <dbReference type="ARBA" id="ARBA00022999"/>
    </source>
</evidence>
<dbReference type="SUPFAM" id="SSF50729">
    <property type="entry name" value="PH domain-like"/>
    <property type="match status" value="1"/>
</dbReference>
<feature type="region of interest" description="Disordered" evidence="3">
    <location>
        <begin position="331"/>
        <end position="377"/>
    </location>
</feature>
<feature type="region of interest" description="Disordered" evidence="3">
    <location>
        <begin position="227"/>
        <end position="263"/>
    </location>
</feature>
<evidence type="ECO:0000313" key="7">
    <source>
        <dbReference type="Proteomes" id="UP000311919"/>
    </source>
</evidence>
<evidence type="ECO:0000313" key="6">
    <source>
        <dbReference type="EMBL" id="TNN17966.1"/>
    </source>
</evidence>
<dbReference type="PANTHER" id="PTHR15832">
    <property type="entry name" value="SHC (SRC HOMOLOGY DOMAIN C-TERMINAL) ADAPTOR HOMOLOG"/>
    <property type="match status" value="1"/>
</dbReference>
<dbReference type="InterPro" id="IPR006020">
    <property type="entry name" value="PTB/PI_dom"/>
</dbReference>